<name>A0A0A9BD16_ARUDO</name>
<reference evidence="1" key="1">
    <citation type="submission" date="2014-09" db="EMBL/GenBank/DDBJ databases">
        <authorList>
            <person name="Magalhaes I.L.F."/>
            <person name="Oliveira U."/>
            <person name="Santos F.R."/>
            <person name="Vidigal T.H.D.A."/>
            <person name="Brescovit A.D."/>
            <person name="Santos A.J."/>
        </authorList>
    </citation>
    <scope>NUCLEOTIDE SEQUENCE</scope>
    <source>
        <tissue evidence="1">Shoot tissue taken approximately 20 cm above the soil surface</tissue>
    </source>
</reference>
<protein>
    <submittedName>
        <fullName evidence="1">Uncharacterized protein</fullName>
    </submittedName>
</protein>
<organism evidence="1">
    <name type="scientific">Arundo donax</name>
    <name type="common">Giant reed</name>
    <name type="synonym">Donax arundinaceus</name>
    <dbReference type="NCBI Taxonomy" id="35708"/>
    <lineage>
        <taxon>Eukaryota</taxon>
        <taxon>Viridiplantae</taxon>
        <taxon>Streptophyta</taxon>
        <taxon>Embryophyta</taxon>
        <taxon>Tracheophyta</taxon>
        <taxon>Spermatophyta</taxon>
        <taxon>Magnoliopsida</taxon>
        <taxon>Liliopsida</taxon>
        <taxon>Poales</taxon>
        <taxon>Poaceae</taxon>
        <taxon>PACMAD clade</taxon>
        <taxon>Arundinoideae</taxon>
        <taxon>Arundineae</taxon>
        <taxon>Arundo</taxon>
    </lineage>
</organism>
<reference evidence="1" key="2">
    <citation type="journal article" date="2015" name="Data Brief">
        <title>Shoot transcriptome of the giant reed, Arundo donax.</title>
        <authorList>
            <person name="Barrero R.A."/>
            <person name="Guerrero F.D."/>
            <person name="Moolhuijzen P."/>
            <person name="Goolsby J.A."/>
            <person name="Tidwell J."/>
            <person name="Bellgard S.E."/>
            <person name="Bellgard M.I."/>
        </authorList>
    </citation>
    <scope>NUCLEOTIDE SEQUENCE</scope>
    <source>
        <tissue evidence="1">Shoot tissue taken approximately 20 cm above the soil surface</tissue>
    </source>
</reference>
<sequence length="38" mass="4275">MHLKGKGGKPCFYTGGSMHFEQHKWGNTSPCHMQQLGK</sequence>
<dbReference type="EMBL" id="GBRH01240713">
    <property type="protein sequence ID" value="JAD57182.1"/>
    <property type="molecule type" value="Transcribed_RNA"/>
</dbReference>
<dbReference type="AlphaFoldDB" id="A0A0A9BD16"/>
<proteinExistence type="predicted"/>
<accession>A0A0A9BD16</accession>
<evidence type="ECO:0000313" key="1">
    <source>
        <dbReference type="EMBL" id="JAD57182.1"/>
    </source>
</evidence>